<dbReference type="STRING" id="574376.BAMA_21225"/>
<dbReference type="InterPro" id="IPR000182">
    <property type="entry name" value="GNAT_dom"/>
</dbReference>
<dbReference type="RefSeq" id="WP_034638581.1">
    <property type="nucleotide sequence ID" value="NZ_CBCSJC010000031.1"/>
</dbReference>
<dbReference type="InterPro" id="IPR050769">
    <property type="entry name" value="NAT_camello-type"/>
</dbReference>
<dbReference type="EMBL" id="JOTN01000006">
    <property type="protein sequence ID" value="KEK19766.1"/>
    <property type="molecule type" value="Genomic_DNA"/>
</dbReference>
<dbReference type="Pfam" id="PF00583">
    <property type="entry name" value="Acetyltransf_1"/>
    <property type="match status" value="1"/>
</dbReference>
<dbReference type="PANTHER" id="PTHR13947">
    <property type="entry name" value="GNAT FAMILY N-ACETYLTRANSFERASE"/>
    <property type="match status" value="1"/>
</dbReference>
<name>A0A073JZQ8_9BACI</name>
<keyword evidence="4" id="KW-1185">Reference proteome</keyword>
<evidence type="ECO:0000313" key="3">
    <source>
        <dbReference type="EMBL" id="KEK19766.1"/>
    </source>
</evidence>
<dbReference type="CDD" id="cd04301">
    <property type="entry name" value="NAT_SF"/>
    <property type="match status" value="1"/>
</dbReference>
<sequence length="151" mass="17289">MVIRLLQELEDVPMQLLLLADPSEKLIKEYITRGQCYVMETGGRIIGTYVLIPTRPETVELVNIAIEEEQHGKGYGKQLVQHAIEIAKQEGYKTIEIGTGNSGVTQLALYQKCGFRMTHIDKDFFIRHYDEPIFENGIQCLDMVRMSQDLK</sequence>
<dbReference type="eggNOG" id="COG0456">
    <property type="taxonomic scope" value="Bacteria"/>
</dbReference>
<dbReference type="Proteomes" id="UP000027822">
    <property type="component" value="Unassembled WGS sequence"/>
</dbReference>
<dbReference type="AlphaFoldDB" id="A0A073JZQ8"/>
<proteinExistence type="predicted"/>
<evidence type="ECO:0000313" key="4">
    <source>
        <dbReference type="Proteomes" id="UP000027822"/>
    </source>
</evidence>
<evidence type="ECO:0000256" key="1">
    <source>
        <dbReference type="ARBA" id="ARBA00022679"/>
    </source>
</evidence>
<dbReference type="SUPFAM" id="SSF55729">
    <property type="entry name" value="Acyl-CoA N-acyltransferases (Nat)"/>
    <property type="match status" value="1"/>
</dbReference>
<keyword evidence="1 3" id="KW-0808">Transferase</keyword>
<evidence type="ECO:0000259" key="2">
    <source>
        <dbReference type="PROSITE" id="PS51186"/>
    </source>
</evidence>
<accession>A0A073JZQ8</accession>
<feature type="domain" description="N-acetyltransferase" evidence="2">
    <location>
        <begin position="1"/>
        <end position="151"/>
    </location>
</feature>
<dbReference type="GO" id="GO:0008080">
    <property type="term" value="F:N-acetyltransferase activity"/>
    <property type="evidence" value="ECO:0007669"/>
    <property type="project" value="InterPro"/>
</dbReference>
<reference evidence="3 4" key="1">
    <citation type="submission" date="2014-06" db="EMBL/GenBank/DDBJ databases">
        <title>Draft genome sequence of Bacillus manliponensis JCM 15802 (MCCC 1A00708).</title>
        <authorList>
            <person name="Lai Q."/>
            <person name="Liu Y."/>
            <person name="Shao Z."/>
        </authorList>
    </citation>
    <scope>NUCLEOTIDE SEQUENCE [LARGE SCALE GENOMIC DNA]</scope>
    <source>
        <strain evidence="3 4">JCM 15802</strain>
    </source>
</reference>
<protein>
    <submittedName>
        <fullName evidence="3">Acetyltransferase</fullName>
    </submittedName>
</protein>
<dbReference type="PROSITE" id="PS51186">
    <property type="entry name" value="GNAT"/>
    <property type="match status" value="1"/>
</dbReference>
<dbReference type="InterPro" id="IPR016181">
    <property type="entry name" value="Acyl_CoA_acyltransferase"/>
</dbReference>
<organism evidence="3 4">
    <name type="scientific">Bacillus manliponensis</name>
    <dbReference type="NCBI Taxonomy" id="574376"/>
    <lineage>
        <taxon>Bacteria</taxon>
        <taxon>Bacillati</taxon>
        <taxon>Bacillota</taxon>
        <taxon>Bacilli</taxon>
        <taxon>Bacillales</taxon>
        <taxon>Bacillaceae</taxon>
        <taxon>Bacillus</taxon>
        <taxon>Bacillus cereus group</taxon>
    </lineage>
</organism>
<dbReference type="OrthoDB" id="162775at2"/>
<comment type="caution">
    <text evidence="3">The sequence shown here is derived from an EMBL/GenBank/DDBJ whole genome shotgun (WGS) entry which is preliminary data.</text>
</comment>
<gene>
    <name evidence="3" type="ORF">BAMA_21225</name>
</gene>
<dbReference type="Gene3D" id="3.40.630.30">
    <property type="match status" value="1"/>
</dbReference>
<dbReference type="PANTHER" id="PTHR13947:SF37">
    <property type="entry name" value="LD18367P"/>
    <property type="match status" value="1"/>
</dbReference>